<dbReference type="Proteomes" id="UP000198382">
    <property type="component" value="Unassembled WGS sequence"/>
</dbReference>
<comment type="caution">
    <text evidence="1">The sequence shown here is derived from an EMBL/GenBank/DDBJ whole genome shotgun (WGS) entry which is preliminary data.</text>
</comment>
<reference evidence="1 2" key="1">
    <citation type="submission" date="2016-11" db="EMBL/GenBank/DDBJ databases">
        <title>Whole genomes of Flavobacteriaceae.</title>
        <authorList>
            <person name="Stine C."/>
            <person name="Li C."/>
            <person name="Tadesse D."/>
        </authorList>
    </citation>
    <scope>NUCLEOTIDE SEQUENCE [LARGE SCALE GENOMIC DNA]</scope>
    <source>
        <strain evidence="1 2">DSM 15937</strain>
    </source>
</reference>
<organism evidence="1 2">
    <name type="scientific">Flavobacterium frigidimaris</name>
    <dbReference type="NCBI Taxonomy" id="262320"/>
    <lineage>
        <taxon>Bacteria</taxon>
        <taxon>Pseudomonadati</taxon>
        <taxon>Bacteroidota</taxon>
        <taxon>Flavobacteriia</taxon>
        <taxon>Flavobacteriales</taxon>
        <taxon>Flavobacteriaceae</taxon>
        <taxon>Flavobacterium</taxon>
    </lineage>
</organism>
<accession>A0ABX4BQA7</accession>
<dbReference type="EMBL" id="MUGV01000020">
    <property type="protein sequence ID" value="OXA78557.1"/>
    <property type="molecule type" value="Genomic_DNA"/>
</dbReference>
<gene>
    <name evidence="1" type="ORF">B0A65_12530</name>
</gene>
<dbReference type="RefSeq" id="WP_074661870.1">
    <property type="nucleotide sequence ID" value="NZ_MUGV01000020.1"/>
</dbReference>
<name>A0ABX4BQA7_FLAFR</name>
<evidence type="ECO:0000313" key="1">
    <source>
        <dbReference type="EMBL" id="OXA78557.1"/>
    </source>
</evidence>
<proteinExistence type="predicted"/>
<protein>
    <submittedName>
        <fullName evidence="1">Uncharacterized protein</fullName>
    </submittedName>
</protein>
<sequence length="267" mass="30823">MKDKLLNIIKASKLNLTDLLIVIEGGEGMKASSFDINPKDFLRFARQDLSDSKDRGYINSLTNSKRAIDCQVDDLLEIVGIKIKDENKDLENFAKLFDFDANDIAFKLKLIHSLNLAPSLLVSKARTIRNKLEHYYQMPKETEVKEALDVADLFIRSIEGKIRLPNTMFYITDFNQCKEENNWKVFKHIHFTYNTEKNFFHISLRELDTSKDSIEEITIFANDKEYCALLNIMFSNDDEATVDYAVKKLLKFIGHPIPTENVNVELG</sequence>
<keyword evidence="2" id="KW-1185">Reference proteome</keyword>
<evidence type="ECO:0000313" key="2">
    <source>
        <dbReference type="Proteomes" id="UP000198382"/>
    </source>
</evidence>